<dbReference type="GO" id="GO:0019825">
    <property type="term" value="F:oxygen binding"/>
    <property type="evidence" value="ECO:0007669"/>
    <property type="project" value="InterPro"/>
</dbReference>
<keyword evidence="5" id="KW-0408">Iron</keyword>
<comment type="similarity">
    <text evidence="6">Belongs to the globin family.</text>
</comment>
<accession>A0A9P0DTR6</accession>
<keyword evidence="9" id="KW-1185">Reference proteome</keyword>
<dbReference type="InterPro" id="IPR012292">
    <property type="entry name" value="Globin/Proto"/>
</dbReference>
<evidence type="ECO:0000256" key="6">
    <source>
        <dbReference type="RuleBase" id="RU000356"/>
    </source>
</evidence>
<dbReference type="PANTHER" id="PTHR47217:SF1">
    <property type="entry name" value="GLOBIN-LIKE PROTEIN"/>
    <property type="match status" value="1"/>
</dbReference>
<dbReference type="GO" id="GO:0020037">
    <property type="term" value="F:heme binding"/>
    <property type="evidence" value="ECO:0007669"/>
    <property type="project" value="InterPro"/>
</dbReference>
<proteinExistence type="inferred from homology"/>
<dbReference type="SUPFAM" id="SSF46458">
    <property type="entry name" value="Globin-like"/>
    <property type="match status" value="1"/>
</dbReference>
<evidence type="ECO:0000259" key="7">
    <source>
        <dbReference type="PROSITE" id="PS01033"/>
    </source>
</evidence>
<dbReference type="OrthoDB" id="436496at2759"/>
<protein>
    <recommendedName>
        <fullName evidence="7">Globin domain-containing protein</fullName>
    </recommendedName>
</protein>
<keyword evidence="2 6" id="KW-0349">Heme</keyword>
<dbReference type="GO" id="GO:0046872">
    <property type="term" value="F:metal ion binding"/>
    <property type="evidence" value="ECO:0007669"/>
    <property type="project" value="UniProtKB-KW"/>
</dbReference>
<dbReference type="AlphaFoldDB" id="A0A9P0DTR6"/>
<reference evidence="8" key="1">
    <citation type="submission" date="2022-01" db="EMBL/GenBank/DDBJ databases">
        <authorList>
            <person name="King R."/>
        </authorList>
    </citation>
    <scope>NUCLEOTIDE SEQUENCE</scope>
</reference>
<evidence type="ECO:0000256" key="4">
    <source>
        <dbReference type="ARBA" id="ARBA00022723"/>
    </source>
</evidence>
<dbReference type="Pfam" id="PF00042">
    <property type="entry name" value="Globin"/>
    <property type="match status" value="1"/>
</dbReference>
<evidence type="ECO:0000256" key="5">
    <source>
        <dbReference type="ARBA" id="ARBA00023004"/>
    </source>
</evidence>
<dbReference type="PANTHER" id="PTHR47217">
    <property type="entry name" value="GLOBIN-LIKE PROTEIN"/>
    <property type="match status" value="1"/>
</dbReference>
<keyword evidence="4" id="KW-0479">Metal-binding</keyword>
<sequence length="175" mass="20082">MALWMWNMVRGWTGHGVDTGRTDDPDTHTGLTSRDKYLIRTSWEIVMKDPTGNGIKLFIRLFEIQPKHQQVFPFRDIPISDLPENKRFQAHCNSIVYSFGSIVSGIDDHELLNSIAEKLGIAHAKRSVDRQALKDVKSALVDTFSFMNQEQLESWSKLLDLAFEQMNMAIENSQK</sequence>
<dbReference type="EMBL" id="OU896715">
    <property type="protein sequence ID" value="CAH1183080.1"/>
    <property type="molecule type" value="Genomic_DNA"/>
</dbReference>
<evidence type="ECO:0000256" key="1">
    <source>
        <dbReference type="ARBA" id="ARBA00022448"/>
    </source>
</evidence>
<organism evidence="8 9">
    <name type="scientific">Phaedon cochleariae</name>
    <name type="common">Mustard beetle</name>
    <dbReference type="NCBI Taxonomy" id="80249"/>
    <lineage>
        <taxon>Eukaryota</taxon>
        <taxon>Metazoa</taxon>
        <taxon>Ecdysozoa</taxon>
        <taxon>Arthropoda</taxon>
        <taxon>Hexapoda</taxon>
        <taxon>Insecta</taxon>
        <taxon>Pterygota</taxon>
        <taxon>Neoptera</taxon>
        <taxon>Endopterygota</taxon>
        <taxon>Coleoptera</taxon>
        <taxon>Polyphaga</taxon>
        <taxon>Cucujiformia</taxon>
        <taxon>Chrysomeloidea</taxon>
        <taxon>Chrysomelidae</taxon>
        <taxon>Chrysomelinae</taxon>
        <taxon>Chrysomelini</taxon>
        <taxon>Phaedon</taxon>
    </lineage>
</organism>
<dbReference type="Gene3D" id="1.10.490.10">
    <property type="entry name" value="Globins"/>
    <property type="match status" value="1"/>
</dbReference>
<evidence type="ECO:0000256" key="3">
    <source>
        <dbReference type="ARBA" id="ARBA00022621"/>
    </source>
</evidence>
<keyword evidence="3 6" id="KW-0561">Oxygen transport</keyword>
<keyword evidence="1 6" id="KW-0813">Transport</keyword>
<evidence type="ECO:0000256" key="2">
    <source>
        <dbReference type="ARBA" id="ARBA00022617"/>
    </source>
</evidence>
<dbReference type="Proteomes" id="UP001153737">
    <property type="component" value="Chromosome 9"/>
</dbReference>
<dbReference type="InterPro" id="IPR009050">
    <property type="entry name" value="Globin-like_sf"/>
</dbReference>
<dbReference type="CDD" id="cd01040">
    <property type="entry name" value="Mb-like"/>
    <property type="match status" value="1"/>
</dbReference>
<dbReference type="PROSITE" id="PS01033">
    <property type="entry name" value="GLOBIN"/>
    <property type="match status" value="1"/>
</dbReference>
<dbReference type="InterPro" id="IPR044399">
    <property type="entry name" value="Mb-like_M"/>
</dbReference>
<name>A0A9P0DTR6_PHACE</name>
<evidence type="ECO:0000313" key="9">
    <source>
        <dbReference type="Proteomes" id="UP001153737"/>
    </source>
</evidence>
<feature type="domain" description="Globin" evidence="7">
    <location>
        <begin position="30"/>
        <end position="171"/>
    </location>
</feature>
<dbReference type="GO" id="GO:0005344">
    <property type="term" value="F:oxygen carrier activity"/>
    <property type="evidence" value="ECO:0007669"/>
    <property type="project" value="UniProtKB-KW"/>
</dbReference>
<evidence type="ECO:0000313" key="8">
    <source>
        <dbReference type="EMBL" id="CAH1183080.1"/>
    </source>
</evidence>
<gene>
    <name evidence="8" type="ORF">PHAECO_LOCUS13010</name>
</gene>
<reference evidence="8" key="2">
    <citation type="submission" date="2022-10" db="EMBL/GenBank/DDBJ databases">
        <authorList>
            <consortium name="ENA_rothamsted_submissions"/>
            <consortium name="culmorum"/>
            <person name="King R."/>
        </authorList>
    </citation>
    <scope>NUCLEOTIDE SEQUENCE</scope>
</reference>
<dbReference type="InterPro" id="IPR000971">
    <property type="entry name" value="Globin"/>
</dbReference>